<dbReference type="InterPro" id="IPR012337">
    <property type="entry name" value="RNaseH-like_sf"/>
</dbReference>
<dbReference type="EMBL" id="LJIJ01004021">
    <property type="protein sequence ID" value="ODM88159.1"/>
    <property type="molecule type" value="Genomic_DNA"/>
</dbReference>
<dbReference type="Gene3D" id="3.30.420.10">
    <property type="entry name" value="Ribonuclease H-like superfamily/Ribonuclease H"/>
    <property type="match status" value="1"/>
</dbReference>
<dbReference type="Pfam" id="PF02171">
    <property type="entry name" value="Piwi"/>
    <property type="match status" value="1"/>
</dbReference>
<evidence type="ECO:0000259" key="2">
    <source>
        <dbReference type="PROSITE" id="PS50822"/>
    </source>
</evidence>
<dbReference type="PANTHER" id="PTHR22891">
    <property type="entry name" value="EUKARYOTIC TRANSLATION INITIATION FACTOR 2C"/>
    <property type="match status" value="1"/>
</dbReference>
<dbReference type="Gene3D" id="2.170.260.10">
    <property type="entry name" value="paz domain"/>
    <property type="match status" value="1"/>
</dbReference>
<dbReference type="OMA" id="PERIFHY"/>
<dbReference type="OrthoDB" id="10252740at2759"/>
<organism evidence="3 4">
    <name type="scientific">Orchesella cincta</name>
    <name type="common">Springtail</name>
    <name type="synonym">Podura cincta</name>
    <dbReference type="NCBI Taxonomy" id="48709"/>
    <lineage>
        <taxon>Eukaryota</taxon>
        <taxon>Metazoa</taxon>
        <taxon>Ecdysozoa</taxon>
        <taxon>Arthropoda</taxon>
        <taxon>Hexapoda</taxon>
        <taxon>Collembola</taxon>
        <taxon>Entomobryomorpha</taxon>
        <taxon>Entomobryoidea</taxon>
        <taxon>Orchesellidae</taxon>
        <taxon>Orchesellinae</taxon>
        <taxon>Orchesella</taxon>
    </lineage>
</organism>
<dbReference type="Pfam" id="PF16487">
    <property type="entry name" value="ArgoMid"/>
    <property type="match status" value="1"/>
</dbReference>
<dbReference type="GO" id="GO:0034587">
    <property type="term" value="P:piRNA processing"/>
    <property type="evidence" value="ECO:0007669"/>
    <property type="project" value="UniProtKB-ARBA"/>
</dbReference>
<sequence length="980" mass="110581">MSGFRGGPGGGRGGFGGPKPYDDAQPIIQYVQNRLPINTAPDYARLKKEYGLGWHDLPEDLNDVQVQKYNKAPATKFKEKIDLSVNWFPLQKFKVPERIFHYEVTIERVKEPKKDAPNPKPTKVEKKGQGTRAEAAQVEAPQQRRLPKPLPQLILQRVISEIKRTKNFHGIVSDLSNNVYASRQLESLGIDLIQTVRFKDLDQEILQEDDDGSVKVTLARTDLDVDPGSLRALNEHLAQYGTWKGYDMDVSVRTVVEQVYSAFVKSLPPYRFIPVGKSNLVRWSGEESSLGDNVVCWKGLSANISMGWKPYLNVNVEHCPFLEGKNIVDAIASLMRFNGSPVDIRNWRQWQFREATSLLKNIKVWYVAGGRKFSGPIFSVLQTSIGQTMFPYNDRTISVRDYFQQVYRENLDAGHICLALRGGRAQVPAELCTIKLGQSYNRKLNEQQTSKMLVVAKKNPDVLHKEIMDQVGNLALSGPVADDWGVNVSKDMLRLKDARVLKPPQLFYGEAIGMNQGKGLAVITPQDGSWSINQASFKFFEPVSITEWGILVANCNIHDLSNFRRLLIRNGVDNGVIFQNQNPTEEYIGGLEDVKDNFEKSRSNVEKLRKCFENFKAKKCQIVFVIVPKKNSAIYCHVKQAAELGPDSKGLGVLTQCVVALNVDKGQPATINNILLKVNSKLGGKNYIMRPPEPIKEYFNLIDCPTLIMGADVMHPPPGAGRKIMVDGKEVLLPSPSFAAVTGSLDRTGMPFMMDIKAQMKAGRGAAEVIQGLGESVMKLLQGFRAKSRLIPRKIIYFRDGVGEGQFPELLHIELRAIRNVCETLKDHDGEPYRPKITFVTVQKRHKTRFFYHSPRGIINAPAGTVVDREIVHQVHDDFYLLSHKGMMGTSRPTHYRVLWDDSDFTADEIQHLTYYLCYMYVRCRKSVKIPAPTYYAHWAAARAKALADGMELQFNTPEELTAYMKRHPDLMKNAPMHFV</sequence>
<dbReference type="InterPro" id="IPR036397">
    <property type="entry name" value="RNaseH_sf"/>
</dbReference>
<dbReference type="Proteomes" id="UP000094527">
    <property type="component" value="Unassembled WGS sequence"/>
</dbReference>
<evidence type="ECO:0000313" key="3">
    <source>
        <dbReference type="EMBL" id="ODM88159.1"/>
    </source>
</evidence>
<reference evidence="3 4" key="1">
    <citation type="journal article" date="2016" name="Genome Biol. Evol.">
        <title>Gene Family Evolution Reflects Adaptation to Soil Environmental Stressors in the Genome of the Collembolan Orchesella cincta.</title>
        <authorList>
            <person name="Faddeeva-Vakhrusheva A."/>
            <person name="Derks M.F."/>
            <person name="Anvar S.Y."/>
            <person name="Agamennone V."/>
            <person name="Suring W."/>
            <person name="Smit S."/>
            <person name="van Straalen N.M."/>
            <person name="Roelofs D."/>
        </authorList>
    </citation>
    <scope>NUCLEOTIDE SEQUENCE [LARGE SCALE GENOMIC DNA]</scope>
    <source>
        <tissue evidence="3">Mixed pool</tissue>
    </source>
</reference>
<dbReference type="InterPro" id="IPR036085">
    <property type="entry name" value="PAZ_dom_sf"/>
</dbReference>
<accession>A0A1D2M599</accession>
<dbReference type="STRING" id="48709.A0A1D2M599"/>
<dbReference type="PROSITE" id="PS50822">
    <property type="entry name" value="PIWI"/>
    <property type="match status" value="1"/>
</dbReference>
<dbReference type="AlphaFoldDB" id="A0A1D2M599"/>
<gene>
    <name evidence="3" type="ORF">Ocin01_18523</name>
</gene>
<dbReference type="Gene3D" id="3.40.50.2300">
    <property type="match status" value="1"/>
</dbReference>
<evidence type="ECO:0000256" key="1">
    <source>
        <dbReference type="SAM" id="MobiDB-lite"/>
    </source>
</evidence>
<dbReference type="Pfam" id="PF02170">
    <property type="entry name" value="PAZ"/>
    <property type="match status" value="1"/>
</dbReference>
<feature type="compositionally biased region" description="Gly residues" evidence="1">
    <location>
        <begin position="1"/>
        <end position="17"/>
    </location>
</feature>
<protein>
    <submittedName>
        <fullName evidence="3">Protein argonaute-2</fullName>
    </submittedName>
</protein>
<dbReference type="InterPro" id="IPR003165">
    <property type="entry name" value="Piwi"/>
</dbReference>
<keyword evidence="4" id="KW-1185">Reference proteome</keyword>
<dbReference type="SMART" id="SM00950">
    <property type="entry name" value="Piwi"/>
    <property type="match status" value="1"/>
</dbReference>
<feature type="region of interest" description="Disordered" evidence="1">
    <location>
        <begin position="1"/>
        <end position="23"/>
    </location>
</feature>
<dbReference type="InterPro" id="IPR003100">
    <property type="entry name" value="PAZ_dom"/>
</dbReference>
<dbReference type="SUPFAM" id="SSF53098">
    <property type="entry name" value="Ribonuclease H-like"/>
    <property type="match status" value="1"/>
</dbReference>
<comment type="caution">
    <text evidence="3">The sequence shown here is derived from an EMBL/GenBank/DDBJ whole genome shotgun (WGS) entry which is preliminary data.</text>
</comment>
<proteinExistence type="predicted"/>
<evidence type="ECO:0000313" key="4">
    <source>
        <dbReference type="Proteomes" id="UP000094527"/>
    </source>
</evidence>
<dbReference type="SUPFAM" id="SSF101690">
    <property type="entry name" value="PAZ domain"/>
    <property type="match status" value="1"/>
</dbReference>
<feature type="region of interest" description="Disordered" evidence="1">
    <location>
        <begin position="111"/>
        <end position="143"/>
    </location>
</feature>
<dbReference type="GO" id="GO:0003723">
    <property type="term" value="F:RNA binding"/>
    <property type="evidence" value="ECO:0007669"/>
    <property type="project" value="InterPro"/>
</dbReference>
<name>A0A1D2M599_ORCCI</name>
<feature type="compositionally biased region" description="Basic and acidic residues" evidence="1">
    <location>
        <begin position="111"/>
        <end position="128"/>
    </location>
</feature>
<feature type="domain" description="Piwi" evidence="2">
    <location>
        <begin position="651"/>
        <end position="949"/>
    </location>
</feature>
<dbReference type="InterPro" id="IPR032473">
    <property type="entry name" value="Argonaute_Mid_dom"/>
</dbReference>